<dbReference type="AlphaFoldDB" id="A0AA86NVV0"/>
<comment type="caution">
    <text evidence="1">The sequence shown here is derived from an EMBL/GenBank/DDBJ whole genome shotgun (WGS) entry which is preliminary data.</text>
</comment>
<dbReference type="EMBL" id="CATOUU010000367">
    <property type="protein sequence ID" value="CAI9926373.1"/>
    <property type="molecule type" value="Genomic_DNA"/>
</dbReference>
<name>A0AA86NVV0_9EUKA</name>
<proteinExistence type="predicted"/>
<dbReference type="EMBL" id="CAXDID020000082">
    <property type="protein sequence ID" value="CAL6019283.1"/>
    <property type="molecule type" value="Genomic_DNA"/>
</dbReference>
<reference evidence="2 3" key="2">
    <citation type="submission" date="2024-07" db="EMBL/GenBank/DDBJ databases">
        <authorList>
            <person name="Akdeniz Z."/>
        </authorList>
    </citation>
    <scope>NUCLEOTIDE SEQUENCE [LARGE SCALE GENOMIC DNA]</scope>
</reference>
<reference evidence="1" key="1">
    <citation type="submission" date="2023-06" db="EMBL/GenBank/DDBJ databases">
        <authorList>
            <person name="Kurt Z."/>
        </authorList>
    </citation>
    <scope>NUCLEOTIDE SEQUENCE</scope>
</reference>
<gene>
    <name evidence="1" type="ORF">HINF_LOCUS14018</name>
    <name evidence="2" type="ORF">HINF_LOCUS26877</name>
</gene>
<dbReference type="Proteomes" id="UP001642409">
    <property type="component" value="Unassembled WGS sequence"/>
</dbReference>
<sequence length="179" mass="21113">MESLNCKRERQLENYSKSQLIKICLLSYNTYKVKVASCLASEISINFVLKIITVFNGSGDIQRQKRPIQNHRLLQTDILRQNYIFMAHIDDQYNWFSAGSILLLRNKFVSQIVELTRYTGYHELYPLNILLMNINYVTSVRLYERILVVQNYQIFLLNKYMNLSSNDQQNAKQIQSSTQ</sequence>
<keyword evidence="3" id="KW-1185">Reference proteome</keyword>
<evidence type="ECO:0000313" key="1">
    <source>
        <dbReference type="EMBL" id="CAI9926373.1"/>
    </source>
</evidence>
<accession>A0AA86NVV0</accession>
<protein>
    <submittedName>
        <fullName evidence="2">Hypothetical_protein</fullName>
    </submittedName>
</protein>
<evidence type="ECO:0000313" key="3">
    <source>
        <dbReference type="Proteomes" id="UP001642409"/>
    </source>
</evidence>
<organism evidence="1">
    <name type="scientific">Hexamita inflata</name>
    <dbReference type="NCBI Taxonomy" id="28002"/>
    <lineage>
        <taxon>Eukaryota</taxon>
        <taxon>Metamonada</taxon>
        <taxon>Diplomonadida</taxon>
        <taxon>Hexamitidae</taxon>
        <taxon>Hexamitinae</taxon>
        <taxon>Hexamita</taxon>
    </lineage>
</organism>
<evidence type="ECO:0000313" key="2">
    <source>
        <dbReference type="EMBL" id="CAL6019283.1"/>
    </source>
</evidence>